<proteinExistence type="predicted"/>
<keyword evidence="4" id="KW-0508">mRNA splicing</keyword>
<name>A0A8H7SXH5_9FUNG</name>
<feature type="region of interest" description="Disordered" evidence="6">
    <location>
        <begin position="1"/>
        <end position="30"/>
    </location>
</feature>
<evidence type="ECO:0000313" key="8">
    <source>
        <dbReference type="EMBL" id="KAG2237017.1"/>
    </source>
</evidence>
<keyword evidence="2" id="KW-0507">mRNA processing</keyword>
<accession>A0A8H7SXH5</accession>
<dbReference type="Pfam" id="PF23240">
    <property type="entry name" value="HAT_PRP39_N"/>
    <property type="match status" value="1"/>
</dbReference>
<keyword evidence="3" id="KW-0677">Repeat</keyword>
<dbReference type="InterPro" id="IPR011990">
    <property type="entry name" value="TPR-like_helical_dom_sf"/>
</dbReference>
<dbReference type="PANTHER" id="PTHR17204">
    <property type="entry name" value="PRE-MRNA PROCESSING PROTEIN PRP39-RELATED"/>
    <property type="match status" value="1"/>
</dbReference>
<keyword evidence="5" id="KW-0539">Nucleus</keyword>
<dbReference type="PANTHER" id="PTHR17204:SF25">
    <property type="entry name" value="RRM DOMAIN-CONTAINING PROTEIN"/>
    <property type="match status" value="1"/>
</dbReference>
<reference evidence="8" key="1">
    <citation type="submission" date="2021-01" db="EMBL/GenBank/DDBJ databases">
        <title>Metabolic potential, ecology and presence of endohyphal bacteria is reflected in genomic diversity of Mucoromycotina.</title>
        <authorList>
            <person name="Muszewska A."/>
            <person name="Okrasinska A."/>
            <person name="Steczkiewicz K."/>
            <person name="Drgas O."/>
            <person name="Orlowska M."/>
            <person name="Perlinska-Lenart U."/>
            <person name="Aleksandrzak-Piekarczyk T."/>
            <person name="Szatraj K."/>
            <person name="Zielenkiewicz U."/>
            <person name="Pilsyk S."/>
            <person name="Malc E."/>
            <person name="Mieczkowski P."/>
            <person name="Kruszewska J.S."/>
            <person name="Biernat P."/>
            <person name="Pawlowska J."/>
        </authorList>
    </citation>
    <scope>NUCLEOTIDE SEQUENCE</scope>
    <source>
        <strain evidence="8">WA0000018081</strain>
    </source>
</reference>
<evidence type="ECO:0000256" key="3">
    <source>
        <dbReference type="ARBA" id="ARBA00022737"/>
    </source>
</evidence>
<dbReference type="Pfam" id="PF05843">
    <property type="entry name" value="Suf"/>
    <property type="match status" value="1"/>
</dbReference>
<feature type="compositionally biased region" description="Pro residues" evidence="6">
    <location>
        <begin position="601"/>
        <end position="611"/>
    </location>
</feature>
<dbReference type="InterPro" id="IPR003107">
    <property type="entry name" value="HAT"/>
</dbReference>
<protein>
    <recommendedName>
        <fullName evidence="7">Suppressor of forked domain-containing protein</fullName>
    </recommendedName>
</protein>
<dbReference type="GO" id="GO:0008380">
    <property type="term" value="P:RNA splicing"/>
    <property type="evidence" value="ECO:0007669"/>
    <property type="project" value="UniProtKB-KW"/>
</dbReference>
<comment type="subcellular location">
    <subcellularLocation>
        <location evidence="1">Nucleus</location>
    </subcellularLocation>
</comment>
<evidence type="ECO:0000256" key="4">
    <source>
        <dbReference type="ARBA" id="ARBA00023187"/>
    </source>
</evidence>
<evidence type="ECO:0000256" key="1">
    <source>
        <dbReference type="ARBA" id="ARBA00004123"/>
    </source>
</evidence>
<dbReference type="SMART" id="SM00386">
    <property type="entry name" value="HAT"/>
    <property type="match status" value="5"/>
</dbReference>
<sequence>METNEPTVQDYEMQDTTAEENQAAHVAEQTAEVSEADKTLQALEALPELMEKLEEDDTQYQLHVQLIETLKQADLPNELEQARINMHKVFPLTEALWLEWINDTKKEADTEEGREKLMALYNQAQEDYLSIEIWKSYVEYILDNFHAKFDDSVTKEDELIQTTRQDLLHAVGATQFHVKQSQQIWKAFIEFEMELLNKYKDAEQQKRVHNAFVQRLGVLHIDYQDTFDSLSSFISTWDNANYETIMMQTTPIYARTKKAAEERDIFEMKITASGYSLDAFYEYIENEKVSKNMSCINNIEKGRIGSQLDTVTLRAIRFFDTALSSKQLLSSMDDLVTILLAKIDYVRRKIDWEEATQDDLIDIQLVFAECLEYYNEAFPDTADPYYRIQKYHAFIAEKRLYDIEKARELWQEIVETHGRDTEAWIQYITFERNQNNYQLCETLFKKALQKNVDNPMRLIDTWNSMEREFGTLESFERAAIQMNRKVKTFSRQWQAALVVQEEYNEPLDTEKPIVEDAPETAVKDKEAEKPTESVTEEKPVENTVEETHVEAKEETSKKEHSTDEPKELDFTLKRKASEGDLNEEEAKKHKSNEKEEAPRESLPPPRKPFNPLPRAARSRRGKSLALHGSKSLGRQDVHQVKDPVVPDTPEKTNDDFRNMLLGKK</sequence>
<dbReference type="EMBL" id="JAEPRE010000010">
    <property type="protein sequence ID" value="KAG2237017.1"/>
    <property type="molecule type" value="Genomic_DNA"/>
</dbReference>
<evidence type="ECO:0000256" key="2">
    <source>
        <dbReference type="ARBA" id="ARBA00022664"/>
    </source>
</evidence>
<feature type="domain" description="Suppressor of forked" evidence="7">
    <location>
        <begin position="384"/>
        <end position="453"/>
    </location>
</feature>
<evidence type="ECO:0000259" key="7">
    <source>
        <dbReference type="Pfam" id="PF05843"/>
    </source>
</evidence>
<evidence type="ECO:0000256" key="6">
    <source>
        <dbReference type="SAM" id="MobiDB-lite"/>
    </source>
</evidence>
<evidence type="ECO:0000313" key="9">
    <source>
        <dbReference type="Proteomes" id="UP000613177"/>
    </source>
</evidence>
<feature type="region of interest" description="Disordered" evidence="6">
    <location>
        <begin position="509"/>
        <end position="664"/>
    </location>
</feature>
<feature type="compositionally biased region" description="Basic and acidic residues" evidence="6">
    <location>
        <begin position="648"/>
        <end position="657"/>
    </location>
</feature>
<dbReference type="GO" id="GO:0006397">
    <property type="term" value="P:mRNA processing"/>
    <property type="evidence" value="ECO:0007669"/>
    <property type="project" value="UniProtKB-KW"/>
</dbReference>
<keyword evidence="9" id="KW-1185">Reference proteome</keyword>
<dbReference type="Proteomes" id="UP000613177">
    <property type="component" value="Unassembled WGS sequence"/>
</dbReference>
<dbReference type="GO" id="GO:0005634">
    <property type="term" value="C:nucleus"/>
    <property type="evidence" value="ECO:0007669"/>
    <property type="project" value="UniProtKB-SubCell"/>
</dbReference>
<evidence type="ECO:0000256" key="5">
    <source>
        <dbReference type="ARBA" id="ARBA00023242"/>
    </source>
</evidence>
<organism evidence="8 9">
    <name type="scientific">Thamnidium elegans</name>
    <dbReference type="NCBI Taxonomy" id="101142"/>
    <lineage>
        <taxon>Eukaryota</taxon>
        <taxon>Fungi</taxon>
        <taxon>Fungi incertae sedis</taxon>
        <taxon>Mucoromycota</taxon>
        <taxon>Mucoromycotina</taxon>
        <taxon>Mucoromycetes</taxon>
        <taxon>Mucorales</taxon>
        <taxon>Mucorineae</taxon>
        <taxon>Mucoraceae</taxon>
        <taxon>Thamnidium</taxon>
    </lineage>
</organism>
<comment type="caution">
    <text evidence="8">The sequence shown here is derived from an EMBL/GenBank/DDBJ whole genome shotgun (WGS) entry which is preliminary data.</text>
</comment>
<dbReference type="InterPro" id="IPR008847">
    <property type="entry name" value="Suf"/>
</dbReference>
<gene>
    <name evidence="8" type="ORF">INT48_001784</name>
</gene>
<feature type="compositionally biased region" description="Basic and acidic residues" evidence="6">
    <location>
        <begin position="521"/>
        <end position="599"/>
    </location>
</feature>
<dbReference type="SUPFAM" id="SSF48452">
    <property type="entry name" value="TPR-like"/>
    <property type="match status" value="1"/>
</dbReference>
<dbReference type="Gene3D" id="1.25.40.10">
    <property type="entry name" value="Tetratricopeptide repeat domain"/>
    <property type="match status" value="2"/>
</dbReference>
<dbReference type="AlphaFoldDB" id="A0A8H7SXH5"/>